<sequence>MRKERLIVPVLVVVAVVWVVAQLLSSLFFERSLRQSLEDLEARGEWRVNRPESHQGWLSSRGRLILSPLLGHPWRLEITYNARHGIFSTDVQGTLLPRLDSALQQAVGEVSAPSVPRWQGRYHTLSGYSELRLALAPFVIQQSGRELDVRGARFQLEGVLGDWHLRAMLDQLILTDASASLTLGPVELASHYTYIEDAYHFNQRDHLHIESLVLQHPDLHMRIQPIDVRSHMHLDERELRLRGELELGDVILPDEAPNVPLLNGRVSMELSRLDADAIRRVIRHLRQQAAWGDPEMPMSEGLLARLEPHILQVLSDSPRLDVDTIALHSPLLGIKVDADGALFFDARDMQALSLENLGQPDEQARWLERIDGDFTWHDAPTVAALWLGLPLGTQTLEFDVVRGALRVNGRPMPTLRP</sequence>
<dbReference type="AlphaFoldDB" id="A0A368U5N3"/>
<evidence type="ECO:0000313" key="3">
    <source>
        <dbReference type="Proteomes" id="UP000253204"/>
    </source>
</evidence>
<dbReference type="Pfam" id="PF06097">
    <property type="entry name" value="DUF945"/>
    <property type="match status" value="1"/>
</dbReference>
<keyword evidence="3" id="KW-1185">Reference proteome</keyword>
<keyword evidence="1" id="KW-1133">Transmembrane helix</keyword>
<evidence type="ECO:0000256" key="1">
    <source>
        <dbReference type="SAM" id="Phobius"/>
    </source>
</evidence>
<comment type="caution">
    <text evidence="2">The sequence shown here is derived from an EMBL/GenBank/DDBJ whole genome shotgun (WGS) entry which is preliminary data.</text>
</comment>
<name>A0A368U5N3_9GAMM</name>
<dbReference type="Proteomes" id="UP000253204">
    <property type="component" value="Unassembled WGS sequence"/>
</dbReference>
<evidence type="ECO:0000313" key="2">
    <source>
        <dbReference type="EMBL" id="RCV92294.1"/>
    </source>
</evidence>
<dbReference type="InterPro" id="IPR010352">
    <property type="entry name" value="DUF945"/>
</dbReference>
<protein>
    <submittedName>
        <fullName evidence="2">DUF945 family protein</fullName>
    </submittedName>
</protein>
<reference evidence="2 3" key="1">
    <citation type="submission" date="2018-07" db="EMBL/GenBank/DDBJ databases">
        <title>Halomonas rutogse sp. nov., isolated from Lake TangqianCo on Tibetan Plateau.</title>
        <authorList>
            <person name="Lu H."/>
            <person name="Xing P."/>
            <person name="Wu Q."/>
        </authorList>
    </citation>
    <scope>NUCLEOTIDE SEQUENCE [LARGE SCALE GENOMIC DNA]</scope>
    <source>
        <strain evidence="2 3">TQ8S</strain>
    </source>
</reference>
<feature type="transmembrane region" description="Helical" evidence="1">
    <location>
        <begin position="6"/>
        <end position="29"/>
    </location>
</feature>
<dbReference type="EMBL" id="QPIJ01000015">
    <property type="protein sequence ID" value="RCV92294.1"/>
    <property type="molecule type" value="Genomic_DNA"/>
</dbReference>
<proteinExistence type="predicted"/>
<keyword evidence="1" id="KW-0812">Transmembrane</keyword>
<dbReference type="OrthoDB" id="5778696at2"/>
<dbReference type="RefSeq" id="WP_114486508.1">
    <property type="nucleotide sequence ID" value="NZ_CBCSHM010000004.1"/>
</dbReference>
<gene>
    <name evidence="2" type="ORF">DU506_08495</name>
</gene>
<organism evidence="2 3">
    <name type="scientific">Vreelandella rituensis</name>
    <dbReference type="NCBI Taxonomy" id="2282306"/>
    <lineage>
        <taxon>Bacteria</taxon>
        <taxon>Pseudomonadati</taxon>
        <taxon>Pseudomonadota</taxon>
        <taxon>Gammaproteobacteria</taxon>
        <taxon>Oceanospirillales</taxon>
        <taxon>Halomonadaceae</taxon>
        <taxon>Vreelandella</taxon>
    </lineage>
</organism>
<keyword evidence="1" id="KW-0472">Membrane</keyword>
<accession>A0A368U5N3</accession>